<gene>
    <name evidence="4" type="ORF">FISHEDRAFT_9325</name>
</gene>
<dbReference type="Gene3D" id="6.10.250.1930">
    <property type="match status" value="1"/>
</dbReference>
<feature type="non-terminal residue" evidence="4">
    <location>
        <position position="274"/>
    </location>
</feature>
<name>A0A0D7ACL9_9AGAR</name>
<dbReference type="Pfam" id="PF18325">
    <property type="entry name" value="Fas_alpha_ACP"/>
    <property type="match status" value="1"/>
</dbReference>
<protein>
    <recommendedName>
        <fullName evidence="6">Carrier domain-containing protein</fullName>
    </recommendedName>
</protein>
<evidence type="ECO:0008006" key="6">
    <source>
        <dbReference type="Google" id="ProtNLM"/>
    </source>
</evidence>
<evidence type="ECO:0000256" key="1">
    <source>
        <dbReference type="ARBA" id="ARBA00022679"/>
    </source>
</evidence>
<organism evidence="4 5">
    <name type="scientific">Fistulina hepatica ATCC 64428</name>
    <dbReference type="NCBI Taxonomy" id="1128425"/>
    <lineage>
        <taxon>Eukaryota</taxon>
        <taxon>Fungi</taxon>
        <taxon>Dikarya</taxon>
        <taxon>Basidiomycota</taxon>
        <taxon>Agaricomycotina</taxon>
        <taxon>Agaricomycetes</taxon>
        <taxon>Agaricomycetidae</taxon>
        <taxon>Agaricales</taxon>
        <taxon>Fistulinaceae</taxon>
        <taxon>Fistulina</taxon>
    </lineage>
</organism>
<proteinExistence type="predicted"/>
<accession>A0A0D7ACL9</accession>
<feature type="domain" description="Fatty acid synthase type I helical" evidence="2">
    <location>
        <begin position="216"/>
        <end position="274"/>
    </location>
</feature>
<dbReference type="InterPro" id="IPR050830">
    <property type="entry name" value="Fungal_FAS"/>
</dbReference>
<reference evidence="4 5" key="1">
    <citation type="journal article" date="2015" name="Fungal Genet. Biol.">
        <title>Evolution of novel wood decay mechanisms in Agaricales revealed by the genome sequences of Fistulina hepatica and Cylindrobasidium torrendii.</title>
        <authorList>
            <person name="Floudas D."/>
            <person name="Held B.W."/>
            <person name="Riley R."/>
            <person name="Nagy L.G."/>
            <person name="Koehler G."/>
            <person name="Ransdell A.S."/>
            <person name="Younus H."/>
            <person name="Chow J."/>
            <person name="Chiniquy J."/>
            <person name="Lipzen A."/>
            <person name="Tritt A."/>
            <person name="Sun H."/>
            <person name="Haridas S."/>
            <person name="LaButti K."/>
            <person name="Ohm R.A."/>
            <person name="Kues U."/>
            <person name="Blanchette R.A."/>
            <person name="Grigoriev I.V."/>
            <person name="Minto R.E."/>
            <person name="Hibbett D.S."/>
        </authorList>
    </citation>
    <scope>NUCLEOTIDE SEQUENCE [LARGE SCALE GENOMIC DNA]</scope>
    <source>
        <strain evidence="4 5">ATCC 64428</strain>
    </source>
</reference>
<keyword evidence="5" id="KW-1185">Reference proteome</keyword>
<evidence type="ECO:0000313" key="5">
    <source>
        <dbReference type="Proteomes" id="UP000054144"/>
    </source>
</evidence>
<sequence>PSSVAVAVVSAPVAAVTIAAAGPAASIEDAPISATEILTVIVAQKLKKAINEVPMSKSIKDLVGGKSTLQNEILGGLQLEFSSAPEKGKELPLEELGSVLGTGFGGNLGKHTTAMVSRLIGGKMPGGFNMSAAKSYLSKRWGLGSLRADGILLLGTTVEPPKRLGSEAEAKAWLDNVVSIYAQRTGIGLAMASGAAGAASSGAVTTINSKEFIKFQAEQERFTQQHIELYMCYLKRDSRAGELAFNAEKANSGTLQAKLDSIMKEHGDTYIDGI</sequence>
<dbReference type="AlphaFoldDB" id="A0A0D7ACL9"/>
<evidence type="ECO:0000259" key="3">
    <source>
        <dbReference type="Pfam" id="PF18325"/>
    </source>
</evidence>
<dbReference type="Pfam" id="PF18314">
    <property type="entry name" value="FAS_I_H"/>
    <property type="match status" value="1"/>
</dbReference>
<dbReference type="PANTHER" id="PTHR10982">
    <property type="entry name" value="MALONYL COA-ACYL CARRIER PROTEIN TRANSACYLASE"/>
    <property type="match status" value="1"/>
</dbReference>
<dbReference type="Proteomes" id="UP000054144">
    <property type="component" value="Unassembled WGS sequence"/>
</dbReference>
<dbReference type="EMBL" id="KN881819">
    <property type="protein sequence ID" value="KIY48752.1"/>
    <property type="molecule type" value="Genomic_DNA"/>
</dbReference>
<evidence type="ECO:0000259" key="2">
    <source>
        <dbReference type="Pfam" id="PF18314"/>
    </source>
</evidence>
<keyword evidence="1" id="KW-0808">Transferase</keyword>
<dbReference type="InterPro" id="IPR040899">
    <property type="entry name" value="Fas_alpha_ACP"/>
</dbReference>
<dbReference type="InterPro" id="IPR041550">
    <property type="entry name" value="FASI_helical"/>
</dbReference>
<dbReference type="PANTHER" id="PTHR10982:SF21">
    <property type="entry name" value="FATTY ACID SYNTHASE SUBUNIT BETA"/>
    <property type="match status" value="1"/>
</dbReference>
<evidence type="ECO:0000313" key="4">
    <source>
        <dbReference type="EMBL" id="KIY48752.1"/>
    </source>
</evidence>
<dbReference type="OrthoDB" id="3020002at2759"/>
<feature type="non-terminal residue" evidence="4">
    <location>
        <position position="1"/>
    </location>
</feature>
<feature type="domain" description="Fatty acid synthase subunit alpha acyl carrier" evidence="3">
    <location>
        <begin position="28"/>
        <end position="189"/>
    </location>
</feature>
<dbReference type="GO" id="GO:0008897">
    <property type="term" value="F:holo-[acyl-carrier-protein] synthase activity"/>
    <property type="evidence" value="ECO:0007669"/>
    <property type="project" value="InterPro"/>
</dbReference>